<evidence type="ECO:0000259" key="4">
    <source>
        <dbReference type="PROSITE" id="PS50995"/>
    </source>
</evidence>
<dbReference type="GO" id="GO:0045892">
    <property type="term" value="P:negative regulation of DNA-templated transcription"/>
    <property type="evidence" value="ECO:0007669"/>
    <property type="project" value="InterPro"/>
</dbReference>
<dbReference type="InterPro" id="IPR000835">
    <property type="entry name" value="HTH_MarR-typ"/>
</dbReference>
<evidence type="ECO:0000256" key="1">
    <source>
        <dbReference type="ARBA" id="ARBA00023015"/>
    </source>
</evidence>
<proteinExistence type="predicted"/>
<reference evidence="5 6" key="1">
    <citation type="submission" date="2019-01" db="EMBL/GenBank/DDBJ databases">
        <authorList>
            <person name="Chen W.-M."/>
        </authorList>
    </citation>
    <scope>NUCLEOTIDE SEQUENCE [LARGE SCALE GENOMIC DNA]</scope>
    <source>
        <strain evidence="5 6">ICH-3</strain>
    </source>
</reference>
<dbReference type="AlphaFoldDB" id="A0A3S2U5M7"/>
<gene>
    <name evidence="5" type="primary">hpaR</name>
    <name evidence="5" type="ORF">ENE75_22780</name>
</gene>
<dbReference type="OrthoDB" id="8588347at2"/>
<evidence type="ECO:0000313" key="6">
    <source>
        <dbReference type="Proteomes" id="UP000288178"/>
    </source>
</evidence>
<dbReference type="EMBL" id="SACT01000010">
    <property type="protein sequence ID" value="RVT48510.1"/>
    <property type="molecule type" value="Genomic_DNA"/>
</dbReference>
<accession>A0A3S2U5M7</accession>
<dbReference type="PANTHER" id="PTHR33164:SF13">
    <property type="entry name" value="4-HYDROXYPHENYLACETATE CATABOLISM PROTEIN"/>
    <property type="match status" value="1"/>
</dbReference>
<name>A0A3S2U5M7_9BURK</name>
<keyword evidence="6" id="KW-1185">Reference proteome</keyword>
<dbReference type="SUPFAM" id="SSF46785">
    <property type="entry name" value="Winged helix' DNA-binding domain"/>
    <property type="match status" value="1"/>
</dbReference>
<dbReference type="InterPro" id="IPR023187">
    <property type="entry name" value="Tscrpt_reg_MarR-type_CS"/>
</dbReference>
<evidence type="ECO:0000313" key="5">
    <source>
        <dbReference type="EMBL" id="RVT48510.1"/>
    </source>
</evidence>
<organism evidence="5 6">
    <name type="scientific">Rubrivivax albus</name>
    <dbReference type="NCBI Taxonomy" id="2499835"/>
    <lineage>
        <taxon>Bacteria</taxon>
        <taxon>Pseudomonadati</taxon>
        <taxon>Pseudomonadota</taxon>
        <taxon>Betaproteobacteria</taxon>
        <taxon>Burkholderiales</taxon>
        <taxon>Sphaerotilaceae</taxon>
        <taxon>Rubrivivax</taxon>
    </lineage>
</organism>
<dbReference type="GO" id="GO:0003700">
    <property type="term" value="F:DNA-binding transcription factor activity"/>
    <property type="evidence" value="ECO:0007669"/>
    <property type="project" value="InterPro"/>
</dbReference>
<dbReference type="PROSITE" id="PS01117">
    <property type="entry name" value="HTH_MARR_1"/>
    <property type="match status" value="1"/>
</dbReference>
<evidence type="ECO:0000256" key="3">
    <source>
        <dbReference type="ARBA" id="ARBA00023163"/>
    </source>
</evidence>
<dbReference type="PANTHER" id="PTHR33164">
    <property type="entry name" value="TRANSCRIPTIONAL REGULATOR, MARR FAMILY"/>
    <property type="match status" value="1"/>
</dbReference>
<keyword evidence="2" id="KW-0238">DNA-binding</keyword>
<keyword evidence="1" id="KW-0805">Transcription regulation</keyword>
<dbReference type="InterPro" id="IPR036390">
    <property type="entry name" value="WH_DNA-bd_sf"/>
</dbReference>
<dbReference type="GO" id="GO:0006950">
    <property type="term" value="P:response to stress"/>
    <property type="evidence" value="ECO:0007669"/>
    <property type="project" value="TreeGrafter"/>
</dbReference>
<dbReference type="GO" id="GO:0003677">
    <property type="term" value="F:DNA binding"/>
    <property type="evidence" value="ECO:0007669"/>
    <property type="project" value="UniProtKB-KW"/>
</dbReference>
<keyword evidence="3" id="KW-0804">Transcription</keyword>
<dbReference type="InterPro" id="IPR036388">
    <property type="entry name" value="WH-like_DNA-bd_sf"/>
</dbReference>
<protein>
    <submittedName>
        <fullName evidence="5">Homoprotocatechuate degradation operon regulator HpaR</fullName>
    </submittedName>
</protein>
<dbReference type="SMART" id="SM00347">
    <property type="entry name" value="HTH_MARR"/>
    <property type="match status" value="1"/>
</dbReference>
<dbReference type="Proteomes" id="UP000288178">
    <property type="component" value="Unassembled WGS sequence"/>
</dbReference>
<dbReference type="InterPro" id="IPR012712">
    <property type="entry name" value="HpaR/FarR"/>
</dbReference>
<feature type="domain" description="HTH marR-type" evidence="4">
    <location>
        <begin position="1"/>
        <end position="150"/>
    </location>
</feature>
<dbReference type="NCBIfam" id="TIGR02337">
    <property type="entry name" value="HpaR"/>
    <property type="match status" value="1"/>
</dbReference>
<sequence length="163" mass="17968">MSRAPRSTERPTTVSFAHRNMPLLLLQTRECVLARFRPVLKAHGLTEQQWRILRLLMETGPLEPRQIGQRCAISSPSMAGILARMEALGLVVRERLAHDQRRLRVTPTASSQALVQRIAPRIDAEYTAIEAQLGATLVATLLATLDEVMARLGPAAEPSEDAG</sequence>
<dbReference type="Gene3D" id="1.10.10.10">
    <property type="entry name" value="Winged helix-like DNA-binding domain superfamily/Winged helix DNA-binding domain"/>
    <property type="match status" value="1"/>
</dbReference>
<comment type="caution">
    <text evidence="5">The sequence shown here is derived from an EMBL/GenBank/DDBJ whole genome shotgun (WGS) entry which is preliminary data.</text>
</comment>
<dbReference type="PROSITE" id="PS50995">
    <property type="entry name" value="HTH_MARR_2"/>
    <property type="match status" value="1"/>
</dbReference>
<dbReference type="Pfam" id="PF12802">
    <property type="entry name" value="MarR_2"/>
    <property type="match status" value="1"/>
</dbReference>
<evidence type="ECO:0000256" key="2">
    <source>
        <dbReference type="ARBA" id="ARBA00023125"/>
    </source>
</evidence>
<dbReference type="InterPro" id="IPR039422">
    <property type="entry name" value="MarR/SlyA-like"/>
</dbReference>